<dbReference type="InterPro" id="IPR027417">
    <property type="entry name" value="P-loop_NTPase"/>
</dbReference>
<dbReference type="PROSITE" id="PS50893">
    <property type="entry name" value="ABC_TRANSPORTER_2"/>
    <property type="match status" value="1"/>
</dbReference>
<keyword evidence="2 4" id="KW-0067">ATP-binding</keyword>
<keyword evidence="5" id="KW-1185">Reference proteome</keyword>
<sequence length="227" mass="25686">MAIALSVHQIGRKLQERWLWRHLTFSLTAGSKLGLLGPSGSGKTLLLRALAGLDPLDEGQILWGELTQGNTETEARDRPLIPSILPYYRSQAIYLHQQPAVFEGTVESNLQWVYNLAIHQQKTYNPQRIQTFLTGLNRDSDFLQCPALTLSGGERQILALLRALQLDPMLLFLDEPTASLDPKTTECVEQLIEDWMSKNPHRACIWTSHDPHQIERITDRRLEIGSA</sequence>
<evidence type="ECO:0000259" key="3">
    <source>
        <dbReference type="PROSITE" id="PS50893"/>
    </source>
</evidence>
<dbReference type="PANTHER" id="PTHR43119">
    <property type="entry name" value="ABC TRANSPORT PROTEIN ATP-BINDING COMPONENT-RELATED"/>
    <property type="match status" value="1"/>
</dbReference>
<dbReference type="InterPro" id="IPR003439">
    <property type="entry name" value="ABC_transporter-like_ATP-bd"/>
</dbReference>
<reference evidence="4 5" key="1">
    <citation type="submission" date="2023-01" db="EMBL/GenBank/DDBJ databases">
        <title>Novel diversity within Roseofilum (Cyanobacteria; Desertifilaceae) from marine benthic mats with descriptions of four novel species.</title>
        <authorList>
            <person name="Wang Y."/>
            <person name="Berthold D.E."/>
            <person name="Hu J."/>
            <person name="Lefler F.W."/>
            <person name="Laughinghouse H.D. IV."/>
        </authorList>
    </citation>
    <scope>NUCLEOTIDE SEQUENCE [LARGE SCALE GENOMIC DNA]</scope>
    <source>
        <strain evidence="4 5">BLCC-M143</strain>
    </source>
</reference>
<dbReference type="Proteomes" id="UP001232992">
    <property type="component" value="Unassembled WGS sequence"/>
</dbReference>
<dbReference type="GO" id="GO:0005524">
    <property type="term" value="F:ATP binding"/>
    <property type="evidence" value="ECO:0007669"/>
    <property type="project" value="UniProtKB-KW"/>
</dbReference>
<dbReference type="PANTHER" id="PTHR43119:SF1">
    <property type="entry name" value="ABC TRANSPORTER DOMAIN-CONTAINING PROTEIN"/>
    <property type="match status" value="1"/>
</dbReference>
<dbReference type="Gene3D" id="3.40.50.300">
    <property type="entry name" value="P-loop containing nucleotide triphosphate hydrolases"/>
    <property type="match status" value="1"/>
</dbReference>
<evidence type="ECO:0000313" key="5">
    <source>
        <dbReference type="Proteomes" id="UP001232992"/>
    </source>
</evidence>
<dbReference type="SMART" id="SM00382">
    <property type="entry name" value="AAA"/>
    <property type="match status" value="1"/>
</dbReference>
<protein>
    <submittedName>
        <fullName evidence="4">ATP-binding cassette domain-containing protein</fullName>
    </submittedName>
</protein>
<accession>A0ABT7BZT5</accession>
<dbReference type="SUPFAM" id="SSF52540">
    <property type="entry name" value="P-loop containing nucleoside triphosphate hydrolases"/>
    <property type="match status" value="1"/>
</dbReference>
<dbReference type="EMBL" id="JAQOSQ010000018">
    <property type="protein sequence ID" value="MDJ1184681.1"/>
    <property type="molecule type" value="Genomic_DNA"/>
</dbReference>
<feature type="domain" description="ABC transporter" evidence="3">
    <location>
        <begin position="5"/>
        <end position="227"/>
    </location>
</feature>
<dbReference type="Pfam" id="PF00005">
    <property type="entry name" value="ABC_tran"/>
    <property type="match status" value="1"/>
</dbReference>
<evidence type="ECO:0000256" key="1">
    <source>
        <dbReference type="ARBA" id="ARBA00022741"/>
    </source>
</evidence>
<keyword evidence="1" id="KW-0547">Nucleotide-binding</keyword>
<name>A0ABT7BZT5_9CYAN</name>
<evidence type="ECO:0000256" key="2">
    <source>
        <dbReference type="ARBA" id="ARBA00022840"/>
    </source>
</evidence>
<gene>
    <name evidence="4" type="ORF">PMH09_15950</name>
</gene>
<dbReference type="InterPro" id="IPR003593">
    <property type="entry name" value="AAA+_ATPase"/>
</dbReference>
<proteinExistence type="predicted"/>
<dbReference type="RefSeq" id="WP_283759335.1">
    <property type="nucleotide sequence ID" value="NZ_JAQOSQ010000018.1"/>
</dbReference>
<comment type="caution">
    <text evidence="4">The sequence shown here is derived from an EMBL/GenBank/DDBJ whole genome shotgun (WGS) entry which is preliminary data.</text>
</comment>
<evidence type="ECO:0000313" key="4">
    <source>
        <dbReference type="EMBL" id="MDJ1184681.1"/>
    </source>
</evidence>
<organism evidence="4 5">
    <name type="scientific">Roseofilum casamattae BLCC-M143</name>
    <dbReference type="NCBI Taxonomy" id="3022442"/>
    <lineage>
        <taxon>Bacteria</taxon>
        <taxon>Bacillati</taxon>
        <taxon>Cyanobacteriota</taxon>
        <taxon>Cyanophyceae</taxon>
        <taxon>Desertifilales</taxon>
        <taxon>Desertifilaceae</taxon>
        <taxon>Roseofilum</taxon>
        <taxon>Roseofilum casamattae</taxon>
    </lineage>
</organism>